<dbReference type="EMBL" id="CP045929">
    <property type="protein sequence ID" value="QGK68846.1"/>
    <property type="molecule type" value="Genomic_DNA"/>
</dbReference>
<gene>
    <name evidence="3" type="ORF">GIY23_04165</name>
</gene>
<dbReference type="GO" id="GO:0030976">
    <property type="term" value="F:thiamine pyrophosphate binding"/>
    <property type="evidence" value="ECO:0007669"/>
    <property type="project" value="TreeGrafter"/>
</dbReference>
<organism evidence="3 4">
    <name type="scientific">Allosaccharopolyspora coralli</name>
    <dbReference type="NCBI Taxonomy" id="2665642"/>
    <lineage>
        <taxon>Bacteria</taxon>
        <taxon>Bacillati</taxon>
        <taxon>Actinomycetota</taxon>
        <taxon>Actinomycetes</taxon>
        <taxon>Pseudonocardiales</taxon>
        <taxon>Pseudonocardiaceae</taxon>
        <taxon>Allosaccharopolyspora</taxon>
    </lineage>
</organism>
<dbReference type="PANTHER" id="PTHR30006:SF2">
    <property type="entry name" value="ABC TRANSPORTER SUBSTRATE-BINDING PROTEIN"/>
    <property type="match status" value="1"/>
</dbReference>
<dbReference type="GO" id="GO:0030288">
    <property type="term" value="C:outer membrane-bounded periplasmic space"/>
    <property type="evidence" value="ECO:0007669"/>
    <property type="project" value="TreeGrafter"/>
</dbReference>
<dbReference type="SUPFAM" id="SSF53850">
    <property type="entry name" value="Periplasmic binding protein-like II"/>
    <property type="match status" value="1"/>
</dbReference>
<dbReference type="AlphaFoldDB" id="A0A5Q3Q5U3"/>
<accession>A0A5Q3Q5U3</accession>
<sequence length="352" mass="38006">MYRSLPRTAVRVAVCAAVALLAAGCSLVAAPTATDERTVTVVAHDSFVLDEQVKADFEERSGITLEVRTVGDAGALANQLVLSKAAPLGDVAYGVDSTFASRPLDEGVFVPHESPATQRGPQRYALDPQARLTAVDVGDVCVNIDPAWFAERSIPEPRTLADLTDPRYRDLFAVPDPKTSSPGLAFLLATVATFGEPGWQDYWTKLTANGVELSAGWEEAYNQEFSGSAGQGPKPIVLSYASSPAAEVGADGTPRTRALLDTCYRQVEYAGVLDGAKDPQAAAEVMDFLVSPEFQRTVPEQMYVYPTVEGVALPDGWERAAPQPEQPAELPAEQVEQNRQRWIEQWRALVRG</sequence>
<feature type="signal peptide" evidence="2">
    <location>
        <begin position="1"/>
        <end position="29"/>
    </location>
</feature>
<dbReference type="Gene3D" id="3.40.190.10">
    <property type="entry name" value="Periplasmic binding protein-like II"/>
    <property type="match status" value="2"/>
</dbReference>
<evidence type="ECO:0000313" key="4">
    <source>
        <dbReference type="Proteomes" id="UP000371041"/>
    </source>
</evidence>
<name>A0A5Q3Q5U3_9PSEU</name>
<keyword evidence="1 2" id="KW-0732">Signal</keyword>
<reference evidence="4" key="1">
    <citation type="submission" date="2019-11" db="EMBL/GenBank/DDBJ databases">
        <title>The complete genome sequence of Saccharopolyspora sp. E2A.</title>
        <authorList>
            <person name="Zhang G."/>
        </authorList>
    </citation>
    <scope>NUCLEOTIDE SEQUENCE [LARGE SCALE GENOMIC DNA]</scope>
    <source>
        <strain evidence="4">E2A</strain>
    </source>
</reference>
<dbReference type="NCBIfam" id="TIGR01254">
    <property type="entry name" value="sfuA"/>
    <property type="match status" value="1"/>
</dbReference>
<feature type="chain" id="PRO_5024443159" evidence="2">
    <location>
        <begin position="30"/>
        <end position="352"/>
    </location>
</feature>
<dbReference type="CDD" id="cd13545">
    <property type="entry name" value="PBP2_TbpA"/>
    <property type="match status" value="1"/>
</dbReference>
<dbReference type="PANTHER" id="PTHR30006">
    <property type="entry name" value="THIAMINE-BINDING PERIPLASMIC PROTEIN-RELATED"/>
    <property type="match status" value="1"/>
</dbReference>
<dbReference type="PROSITE" id="PS51257">
    <property type="entry name" value="PROKAR_LIPOPROTEIN"/>
    <property type="match status" value="1"/>
</dbReference>
<proteinExistence type="predicted"/>
<dbReference type="KEGG" id="sace:GIY23_04165"/>
<evidence type="ECO:0000256" key="1">
    <source>
        <dbReference type="ARBA" id="ARBA00022729"/>
    </source>
</evidence>
<dbReference type="GO" id="GO:0015888">
    <property type="term" value="P:thiamine transport"/>
    <property type="evidence" value="ECO:0007669"/>
    <property type="project" value="InterPro"/>
</dbReference>
<dbReference type="Pfam" id="PF13343">
    <property type="entry name" value="SBP_bac_6"/>
    <property type="match status" value="1"/>
</dbReference>
<dbReference type="Proteomes" id="UP000371041">
    <property type="component" value="Chromosome"/>
</dbReference>
<protein>
    <submittedName>
        <fullName evidence="3">Thiamine ABC transporter substrate-binding protein</fullName>
    </submittedName>
</protein>
<dbReference type="InterPro" id="IPR005948">
    <property type="entry name" value="ThiB-like"/>
</dbReference>
<evidence type="ECO:0000256" key="2">
    <source>
        <dbReference type="SAM" id="SignalP"/>
    </source>
</evidence>
<dbReference type="RefSeq" id="WP_154075449.1">
    <property type="nucleotide sequence ID" value="NZ_CP045929.1"/>
</dbReference>
<keyword evidence="4" id="KW-1185">Reference proteome</keyword>
<evidence type="ECO:0000313" key="3">
    <source>
        <dbReference type="EMBL" id="QGK68846.1"/>
    </source>
</evidence>
<dbReference type="GO" id="GO:0030975">
    <property type="term" value="F:thiamine binding"/>
    <property type="evidence" value="ECO:0007669"/>
    <property type="project" value="InterPro"/>
</dbReference>